<keyword evidence="2" id="KW-1277">Toxin-antitoxin system</keyword>
<reference evidence="3 4" key="1">
    <citation type="submission" date="2019-12" db="EMBL/GenBank/DDBJ databases">
        <title>Novel species isolated from a subtropical stream in China.</title>
        <authorList>
            <person name="Lu H."/>
        </authorList>
    </citation>
    <scope>NUCLEOTIDE SEQUENCE [LARGE SCALE GENOMIC DNA]</scope>
    <source>
        <strain evidence="3 4">FT127W</strain>
    </source>
</reference>
<gene>
    <name evidence="3" type="ORF">GTP77_06205</name>
</gene>
<dbReference type="Proteomes" id="UP000450676">
    <property type="component" value="Unassembled WGS sequence"/>
</dbReference>
<evidence type="ECO:0000313" key="3">
    <source>
        <dbReference type="EMBL" id="MYN06928.1"/>
    </source>
</evidence>
<dbReference type="InterPro" id="IPR051803">
    <property type="entry name" value="TA_system_RelE-like_toxin"/>
</dbReference>
<comment type="similarity">
    <text evidence="1">Belongs to the RelE toxin family.</text>
</comment>
<sequence length="91" mass="10372">MKILWTSKAQSDLGRLYAFLAPLNPSAAARAMAQLYAAPEKLFANPRIGEQLTGFGNREVRRILVGKYELRYEIRDSAIAIIRVRHTREQL</sequence>
<dbReference type="EMBL" id="WWCU01000004">
    <property type="protein sequence ID" value="MYN06928.1"/>
    <property type="molecule type" value="Genomic_DNA"/>
</dbReference>
<dbReference type="Gene3D" id="3.30.2310.20">
    <property type="entry name" value="RelE-like"/>
    <property type="match status" value="1"/>
</dbReference>
<dbReference type="SUPFAM" id="SSF143011">
    <property type="entry name" value="RelE-like"/>
    <property type="match status" value="1"/>
</dbReference>
<protein>
    <submittedName>
        <fullName evidence="3">Type II toxin-antitoxin system RelE/ParE family toxin</fullName>
    </submittedName>
</protein>
<dbReference type="InterPro" id="IPR007712">
    <property type="entry name" value="RelE/ParE_toxin"/>
</dbReference>
<dbReference type="InterPro" id="IPR035093">
    <property type="entry name" value="RelE/ParE_toxin_dom_sf"/>
</dbReference>
<dbReference type="Pfam" id="PF05016">
    <property type="entry name" value="ParE_toxin"/>
    <property type="match status" value="1"/>
</dbReference>
<accession>A0A7X4KLC4</accession>
<name>A0A7X4KLC4_9BURK</name>
<dbReference type="RefSeq" id="WP_161071302.1">
    <property type="nucleotide sequence ID" value="NZ_CP086370.1"/>
</dbReference>
<comment type="caution">
    <text evidence="3">The sequence shown here is derived from an EMBL/GenBank/DDBJ whole genome shotgun (WGS) entry which is preliminary data.</text>
</comment>
<keyword evidence="4" id="KW-1185">Reference proteome</keyword>
<proteinExistence type="inferred from homology"/>
<evidence type="ECO:0000256" key="1">
    <source>
        <dbReference type="ARBA" id="ARBA00006226"/>
    </source>
</evidence>
<organism evidence="3 4">
    <name type="scientific">Pseudoduganella aquatica</name>
    <dbReference type="NCBI Taxonomy" id="2660641"/>
    <lineage>
        <taxon>Bacteria</taxon>
        <taxon>Pseudomonadati</taxon>
        <taxon>Pseudomonadota</taxon>
        <taxon>Betaproteobacteria</taxon>
        <taxon>Burkholderiales</taxon>
        <taxon>Oxalobacteraceae</taxon>
        <taxon>Telluria group</taxon>
        <taxon>Pseudoduganella</taxon>
    </lineage>
</organism>
<evidence type="ECO:0000313" key="4">
    <source>
        <dbReference type="Proteomes" id="UP000450676"/>
    </source>
</evidence>
<dbReference type="AlphaFoldDB" id="A0A7X4KLC4"/>
<evidence type="ECO:0000256" key="2">
    <source>
        <dbReference type="ARBA" id="ARBA00022649"/>
    </source>
</evidence>
<dbReference type="PANTHER" id="PTHR33755">
    <property type="entry name" value="TOXIN PARE1-RELATED"/>
    <property type="match status" value="1"/>
</dbReference>
<dbReference type="PANTHER" id="PTHR33755:SF7">
    <property type="entry name" value="TOXIN MODULE OF TOXIN-ANTITOXIN SYSTEM RELE_STBE FAMILY"/>
    <property type="match status" value="1"/>
</dbReference>